<keyword evidence="3" id="KW-0472">Membrane</keyword>
<dbReference type="NCBIfam" id="TIGR01174">
    <property type="entry name" value="ftsA"/>
    <property type="match status" value="1"/>
</dbReference>
<dbReference type="EMBL" id="DRXW01000172">
    <property type="protein sequence ID" value="HHR33832.1"/>
    <property type="molecule type" value="Genomic_DNA"/>
</dbReference>
<keyword evidence="4 5" id="KW-0131">Cell cycle</keyword>
<keyword evidence="1" id="KW-1003">Cell membrane</keyword>
<dbReference type="Pfam" id="PF02491">
    <property type="entry name" value="SHS2_FTSA"/>
    <property type="match status" value="1"/>
</dbReference>
<proteinExistence type="inferred from homology"/>
<evidence type="ECO:0000256" key="3">
    <source>
        <dbReference type="ARBA" id="ARBA00023136"/>
    </source>
</evidence>
<evidence type="ECO:0000259" key="6">
    <source>
        <dbReference type="SMART" id="SM00842"/>
    </source>
</evidence>
<feature type="domain" description="SHS2" evidence="6">
    <location>
        <begin position="7"/>
        <end position="196"/>
    </location>
</feature>
<dbReference type="AlphaFoldDB" id="A0A7C5Y8Z0"/>
<dbReference type="PANTHER" id="PTHR32432:SF4">
    <property type="entry name" value="CELL DIVISION PROTEIN FTSA"/>
    <property type="match status" value="1"/>
</dbReference>
<evidence type="ECO:0000313" key="7">
    <source>
        <dbReference type="EMBL" id="HHR33832.1"/>
    </source>
</evidence>
<protein>
    <recommendedName>
        <fullName evidence="5">Cell division protein FtsA</fullName>
    </recommendedName>
</protein>
<comment type="caution">
    <text evidence="7">The sequence shown here is derived from an EMBL/GenBank/DDBJ whole genome shotgun (WGS) entry which is preliminary data.</text>
</comment>
<comment type="subunit">
    <text evidence="5">Interacts with FtsZ.</text>
</comment>
<keyword evidence="2 5" id="KW-0132">Cell division</keyword>
<evidence type="ECO:0000256" key="5">
    <source>
        <dbReference type="PIRNR" id="PIRNR003101"/>
    </source>
</evidence>
<dbReference type="Gene3D" id="3.30.420.40">
    <property type="match status" value="2"/>
</dbReference>
<accession>A0A7C5Y8Z0</accession>
<dbReference type="GO" id="GO:0051301">
    <property type="term" value="P:cell division"/>
    <property type="evidence" value="ECO:0007669"/>
    <property type="project" value="UniProtKB-KW"/>
</dbReference>
<dbReference type="InterPro" id="IPR003494">
    <property type="entry name" value="SHS2_FtsA"/>
</dbReference>
<reference evidence="7" key="1">
    <citation type="journal article" date="2020" name="mSystems">
        <title>Genome- and Community-Level Interaction Insights into Carbon Utilization and Element Cycling Functions of Hydrothermarchaeota in Hydrothermal Sediment.</title>
        <authorList>
            <person name="Zhou Z."/>
            <person name="Liu Y."/>
            <person name="Xu W."/>
            <person name="Pan J."/>
            <person name="Luo Z.H."/>
            <person name="Li M."/>
        </authorList>
    </citation>
    <scope>NUCLEOTIDE SEQUENCE [LARGE SCALE GENOMIC DNA]</scope>
    <source>
        <strain evidence="7">SpSt-1088</strain>
    </source>
</reference>
<dbReference type="GO" id="GO:0009898">
    <property type="term" value="C:cytoplasmic side of plasma membrane"/>
    <property type="evidence" value="ECO:0007669"/>
    <property type="project" value="TreeGrafter"/>
</dbReference>
<dbReference type="InterPro" id="IPR043129">
    <property type="entry name" value="ATPase_NBD"/>
</dbReference>
<sequence>MPKSHEIVSLDIGNDSIKAIVVDYSEGYGNVVAFSNVKTRGIENGEIKDVVALNESMIQIVEDLEEQIGKELRGELLVSSSCGDFTLTEVTEELLLNEKDETIISEEHVTKLTENLLADISPSNEKNSLHLFVKKYILDDRKIVVNPVGMKAKKLAAVFTIVMGSEKYRNVVEYATRDILGEAEYYISFVSNAEAVLSHVEKDRGVLHVDLGYHSTVVTLYYANTPLEMSRIDIAMKNVIKDIAIVLKTSLQEAERLLRTYGVAVYLDVEPTIIEYKGLDGRSIQRTDKEYLSRIIYARLREIFMRVRKLYKDYTVKYPEFSNVGIPGGIVLTGGGAMLQRIESLASDVFRCPVRIGNLFETEKFKCETDEAIIFSPLYASTFGNIIVYEKEQNLYSPIIGEKRGHSGPGFFKKLAEAFGKIFG</sequence>
<comment type="function">
    <text evidence="5">Cell division protein that is involved in the assembly of the Z ring. May serve as a membrane anchor for the Z ring.</text>
</comment>
<dbReference type="GO" id="GO:0032153">
    <property type="term" value="C:cell division site"/>
    <property type="evidence" value="ECO:0007669"/>
    <property type="project" value="TreeGrafter"/>
</dbReference>
<dbReference type="InterPro" id="IPR020823">
    <property type="entry name" value="Cell_div_FtsA"/>
</dbReference>
<dbReference type="SUPFAM" id="SSF53067">
    <property type="entry name" value="Actin-like ATPase domain"/>
    <property type="match status" value="2"/>
</dbReference>
<evidence type="ECO:0000256" key="4">
    <source>
        <dbReference type="ARBA" id="ARBA00023306"/>
    </source>
</evidence>
<organism evidence="7">
    <name type="scientific">Fervidobacterium nodosum</name>
    <dbReference type="NCBI Taxonomy" id="2424"/>
    <lineage>
        <taxon>Bacteria</taxon>
        <taxon>Thermotogati</taxon>
        <taxon>Thermotogota</taxon>
        <taxon>Thermotogae</taxon>
        <taxon>Thermotogales</taxon>
        <taxon>Fervidobacteriaceae</taxon>
        <taxon>Fervidobacterium</taxon>
    </lineage>
</organism>
<dbReference type="InterPro" id="IPR050696">
    <property type="entry name" value="FtsA/MreB"/>
</dbReference>
<gene>
    <name evidence="7" type="primary">ftsA</name>
    <name evidence="7" type="ORF">ENM46_02680</name>
</gene>
<dbReference type="PIRSF" id="PIRSF003101">
    <property type="entry name" value="FtsA"/>
    <property type="match status" value="1"/>
</dbReference>
<dbReference type="SMART" id="SM00842">
    <property type="entry name" value="FtsA"/>
    <property type="match status" value="1"/>
</dbReference>
<comment type="similarity">
    <text evidence="5">Belongs to the FtsA/MreB family.</text>
</comment>
<evidence type="ECO:0000256" key="2">
    <source>
        <dbReference type="ARBA" id="ARBA00022618"/>
    </source>
</evidence>
<dbReference type="PANTHER" id="PTHR32432">
    <property type="entry name" value="CELL DIVISION PROTEIN FTSA-RELATED"/>
    <property type="match status" value="1"/>
</dbReference>
<dbReference type="Pfam" id="PF14450">
    <property type="entry name" value="FtsA"/>
    <property type="match status" value="1"/>
</dbReference>
<name>A0A7C5Y8Z0_9BACT</name>
<evidence type="ECO:0000256" key="1">
    <source>
        <dbReference type="ARBA" id="ARBA00022475"/>
    </source>
</evidence>